<evidence type="ECO:0000313" key="4">
    <source>
        <dbReference type="EMBL" id="CRL16992.1"/>
    </source>
</evidence>
<dbReference type="Pfam" id="PF12833">
    <property type="entry name" value="HTH_18"/>
    <property type="match status" value="1"/>
</dbReference>
<dbReference type="GO" id="GO:0043565">
    <property type="term" value="F:sequence-specific DNA binding"/>
    <property type="evidence" value="ECO:0007669"/>
    <property type="project" value="InterPro"/>
</dbReference>
<dbReference type="Gene3D" id="1.10.10.60">
    <property type="entry name" value="Homeodomain-like"/>
    <property type="match status" value="1"/>
</dbReference>
<protein>
    <submittedName>
        <fullName evidence="4">Multiple sugar metabolism (MSM) regulatory protein</fullName>
    </submittedName>
</protein>
<evidence type="ECO:0000256" key="1">
    <source>
        <dbReference type="ARBA" id="ARBA00023015"/>
    </source>
</evidence>
<sequence length="71" mass="7725">MAISSGIARVPVNQAIELLRNTTDAIGDIAIKVVFSSYVQFAKAFQKARQMSPSAFRKAISNGELSPRKID</sequence>
<proteinExistence type="predicted"/>
<dbReference type="GO" id="GO:0003700">
    <property type="term" value="F:DNA-binding transcription factor activity"/>
    <property type="evidence" value="ECO:0007669"/>
    <property type="project" value="InterPro"/>
</dbReference>
<evidence type="ECO:0000259" key="3">
    <source>
        <dbReference type="PROSITE" id="PS01124"/>
    </source>
</evidence>
<dbReference type="AlphaFoldDB" id="A0A0M6W8J9"/>
<accession>A0A0M6W8J9</accession>
<dbReference type="InterPro" id="IPR009057">
    <property type="entry name" value="Homeodomain-like_sf"/>
</dbReference>
<dbReference type="RefSeq" id="WP_003590026.1">
    <property type="nucleotide sequence ID" value="NZ_AFYO01000013.1"/>
</dbReference>
<dbReference type="SUPFAM" id="SSF46689">
    <property type="entry name" value="Homeodomain-like"/>
    <property type="match status" value="1"/>
</dbReference>
<dbReference type="InterPro" id="IPR018060">
    <property type="entry name" value="HTH_AraC"/>
</dbReference>
<dbReference type="EMBL" id="LN846901">
    <property type="protein sequence ID" value="CRL16992.1"/>
    <property type="molecule type" value="Genomic_DNA"/>
</dbReference>
<name>A0A0M6W8J9_LACPA</name>
<feature type="domain" description="HTH araC/xylS-type" evidence="3">
    <location>
        <begin position="1"/>
        <end position="59"/>
    </location>
</feature>
<reference evidence="4" key="1">
    <citation type="journal article" date="2015" name="Front. Microbiol.">
        <title>The vaginal isolate Lactobacillus paracasei LPC-S01 (DSM 26760) is suitable for oral administration.</title>
        <authorList>
            <person name="Balzaretti S."/>
            <person name="Taverniti V."/>
            <person name="Rondini G."/>
            <person name="Marcolegio G."/>
            <person name="Minuzzo M."/>
            <person name="Remagni M.C."/>
            <person name="Fiore W."/>
            <person name="Arioli S."/>
            <person name="Guglielmetti S."/>
        </authorList>
    </citation>
    <scope>NUCLEOTIDE SEQUENCE</scope>
    <source>
        <strain evidence="4">LPC-S01</strain>
    </source>
</reference>
<organism evidence="4">
    <name type="scientific">Lacticaseibacillus paracasei</name>
    <name type="common">Lactobacillus paracasei</name>
    <dbReference type="NCBI Taxonomy" id="1597"/>
    <lineage>
        <taxon>Bacteria</taxon>
        <taxon>Bacillati</taxon>
        <taxon>Bacillota</taxon>
        <taxon>Bacilli</taxon>
        <taxon>Lactobacillales</taxon>
        <taxon>Lactobacillaceae</taxon>
        <taxon>Lacticaseibacillus</taxon>
    </lineage>
</organism>
<dbReference type="PROSITE" id="PS01124">
    <property type="entry name" value="HTH_ARAC_FAMILY_2"/>
    <property type="match status" value="1"/>
</dbReference>
<evidence type="ECO:0000256" key="2">
    <source>
        <dbReference type="ARBA" id="ARBA00023163"/>
    </source>
</evidence>
<keyword evidence="2" id="KW-0804">Transcription</keyword>
<keyword evidence="1" id="KW-0805">Transcription regulation</keyword>